<comment type="similarity">
    <text evidence="2">Belongs to the complex I subunit 6 family.</text>
</comment>
<keyword evidence="2" id="KW-1278">Translocase</keyword>
<geneLocation type="mitochondrion" evidence="3"/>
<keyword evidence="2 3" id="KW-0496">Mitochondrion</keyword>
<accession>G4V311</accession>
<keyword evidence="2" id="KW-0249">Electron transport</keyword>
<dbReference type="RefSeq" id="YP_008999672.1">
    <property type="nucleotide sequence ID" value="NC_023344.1"/>
</dbReference>
<evidence type="ECO:0000256" key="2">
    <source>
        <dbReference type="RuleBase" id="RU004430"/>
    </source>
</evidence>
<dbReference type="InterPro" id="IPR001457">
    <property type="entry name" value="NADH_UbQ/plastoQ_OxRdtase_su6"/>
</dbReference>
<protein>
    <recommendedName>
        <fullName evidence="1 2">NADH-ubiquinone oxidoreductase chain 6</fullName>
        <ecNumber evidence="2">7.1.1.2</ecNumber>
    </recommendedName>
</protein>
<comment type="function">
    <text evidence="2">Core subunit of the mitochondrial membrane respiratory chain NADH dehydrogenase (Complex I) which catalyzes electron transfer from NADH through the respiratory chain, using ubiquinone as an electron acceptor. Essential for the catalytic activity and assembly of complex I.</text>
</comment>
<reference evidence="3" key="2">
    <citation type="journal article" date="2012" name="Mol. Phylogenet. Evol.">
        <title>Estimation of divergence times in cnidarian evolution based on mitochondrial protein-coding genes and the fossil record.</title>
        <authorList>
            <person name="Park E."/>
            <person name="Hwang D.S."/>
            <person name="Lee J.S."/>
            <person name="Song J.I."/>
            <person name="Seo T.K."/>
            <person name="Won Y.J."/>
        </authorList>
    </citation>
    <scope>NUCLEOTIDE SEQUENCE</scope>
</reference>
<dbReference type="PANTHER" id="PTHR33269">
    <property type="entry name" value="NADH-UBIQUINONE OXIDOREDUCTASE CHAIN 6"/>
    <property type="match status" value="1"/>
</dbReference>
<feature type="transmembrane region" description="Helical" evidence="2">
    <location>
        <begin position="29"/>
        <end position="48"/>
    </location>
</feature>
<dbReference type="CTD" id="4541"/>
<keyword evidence="2" id="KW-0520">NAD</keyword>
<keyword evidence="2" id="KW-1133">Transmembrane helix</keyword>
<feature type="transmembrane region" description="Helical" evidence="2">
    <location>
        <begin position="6"/>
        <end position="22"/>
    </location>
</feature>
<dbReference type="PANTHER" id="PTHR33269:SF17">
    <property type="entry name" value="NADH-UBIQUINONE OXIDOREDUCTASE CHAIN 6"/>
    <property type="match status" value="1"/>
</dbReference>
<keyword evidence="2" id="KW-0812">Transmembrane</keyword>
<keyword evidence="2" id="KW-0813">Transport</keyword>
<dbReference type="Gene3D" id="1.20.120.1200">
    <property type="entry name" value="NADH-ubiquinone/plastoquinone oxidoreductase chain 6, subunit NuoJ"/>
    <property type="match status" value="1"/>
</dbReference>
<dbReference type="GO" id="GO:0031966">
    <property type="term" value="C:mitochondrial membrane"/>
    <property type="evidence" value="ECO:0007669"/>
    <property type="project" value="UniProtKB-SubCell"/>
</dbReference>
<keyword evidence="2" id="KW-0679">Respiratory chain</keyword>
<keyword evidence="2" id="KW-0472">Membrane</keyword>
<keyword evidence="2" id="KW-0830">Ubiquinone</keyword>
<dbReference type="InterPro" id="IPR042106">
    <property type="entry name" value="Nuo/plastoQ_OxRdtase_6_NuoJ"/>
</dbReference>
<dbReference type="AlphaFoldDB" id="G4V311"/>
<dbReference type="GO" id="GO:0008137">
    <property type="term" value="F:NADH dehydrogenase (ubiquinone) activity"/>
    <property type="evidence" value="ECO:0007669"/>
    <property type="project" value="UniProtKB-UniRule"/>
</dbReference>
<evidence type="ECO:0000256" key="1">
    <source>
        <dbReference type="ARBA" id="ARBA00021095"/>
    </source>
</evidence>
<proteinExistence type="inferred from homology"/>
<dbReference type="EMBL" id="GU047879">
    <property type="protein sequence ID" value="ACZ34413.1"/>
    <property type="molecule type" value="Genomic_DNA"/>
</dbReference>
<dbReference type="Pfam" id="PF00499">
    <property type="entry name" value="Oxidored_q3"/>
    <property type="match status" value="1"/>
</dbReference>
<sequence length="185" mass="20484">MNSLFIIISLGIVVASFMVISTPNPVYSVFWLVIAFVNAAVMFISLGLDYIGLIFIIVYVGAIAILFLFVIMLIQQPNKVYSQDHSHFLPVGLSVIFLFSSLLTNSPKYISNPVIGSRTNIGAIGSHLYTTYYELVLIASLVLLVAMIGAILLAKQPNSPFLYNSHGESLRSRQDLFLQISREHL</sequence>
<reference evidence="3" key="1">
    <citation type="submission" date="2009-09" db="EMBL/GenBank/DDBJ databases">
        <authorList>
            <person name="Won Y.-J."/>
            <person name="Kim B."/>
            <person name="Park E."/>
        </authorList>
    </citation>
    <scope>NUCLEOTIDE SEQUENCE</scope>
</reference>
<gene>
    <name evidence="3" type="primary">ND6</name>
</gene>
<dbReference type="GeneID" id="18251109"/>
<organism evidence="3">
    <name type="scientific">Scleronephthya gracillimum</name>
    <name type="common">Coral</name>
    <name type="synonym">Alcyonium gracillimum</name>
    <dbReference type="NCBI Taxonomy" id="285277"/>
    <lineage>
        <taxon>Eukaryota</taxon>
        <taxon>Metazoa</taxon>
        <taxon>Cnidaria</taxon>
        <taxon>Anthozoa</taxon>
        <taxon>Octocorallia</taxon>
        <taxon>Malacalcyonacea</taxon>
        <taxon>Nephtheidae</taxon>
        <taxon>Scleronephthya</taxon>
    </lineage>
</organism>
<feature type="transmembrane region" description="Helical" evidence="2">
    <location>
        <begin position="86"/>
        <end position="103"/>
    </location>
</feature>
<name>G4V311_SCLGR</name>
<comment type="catalytic activity">
    <reaction evidence="2">
        <text>a ubiquinone + NADH + 5 H(+)(in) = a ubiquinol + NAD(+) + 4 H(+)(out)</text>
        <dbReference type="Rhea" id="RHEA:29091"/>
        <dbReference type="Rhea" id="RHEA-COMP:9565"/>
        <dbReference type="Rhea" id="RHEA-COMP:9566"/>
        <dbReference type="ChEBI" id="CHEBI:15378"/>
        <dbReference type="ChEBI" id="CHEBI:16389"/>
        <dbReference type="ChEBI" id="CHEBI:17976"/>
        <dbReference type="ChEBI" id="CHEBI:57540"/>
        <dbReference type="ChEBI" id="CHEBI:57945"/>
        <dbReference type="EC" id="7.1.1.2"/>
    </reaction>
</comment>
<evidence type="ECO:0000313" key="3">
    <source>
        <dbReference type="EMBL" id="ACZ34413.1"/>
    </source>
</evidence>
<comment type="subcellular location">
    <subcellularLocation>
        <location evidence="2">Mitochondrion membrane</location>
        <topology evidence="2">Multi-pass membrane protein</topology>
    </subcellularLocation>
</comment>
<feature type="transmembrane region" description="Helical" evidence="2">
    <location>
        <begin position="54"/>
        <end position="74"/>
    </location>
</feature>
<feature type="transmembrane region" description="Helical" evidence="2">
    <location>
        <begin position="135"/>
        <end position="154"/>
    </location>
</feature>
<dbReference type="EC" id="7.1.1.2" evidence="2"/>